<comment type="similarity">
    <text evidence="2">Belongs to the GILT family.</text>
</comment>
<keyword evidence="7" id="KW-1185">Reference proteome</keyword>
<evidence type="ECO:0000313" key="6">
    <source>
        <dbReference type="EMBL" id="KRY30861.1"/>
    </source>
</evidence>
<evidence type="ECO:0000256" key="1">
    <source>
        <dbReference type="ARBA" id="ARBA00004613"/>
    </source>
</evidence>
<gene>
    <name evidence="6" type="primary">C02D5.2</name>
    <name evidence="6" type="ORF">T01_13478</name>
</gene>
<keyword evidence="4" id="KW-0732">Signal</keyword>
<evidence type="ECO:0000256" key="5">
    <source>
        <dbReference type="ARBA" id="ARBA00023180"/>
    </source>
</evidence>
<accession>A0A0V1B1U0</accession>
<dbReference type="GO" id="GO:0016671">
    <property type="term" value="F:oxidoreductase activity, acting on a sulfur group of donors, disulfide as acceptor"/>
    <property type="evidence" value="ECO:0007669"/>
    <property type="project" value="InterPro"/>
</dbReference>
<comment type="subcellular location">
    <subcellularLocation>
        <location evidence="1">Secreted</location>
    </subcellularLocation>
</comment>
<dbReference type="PANTHER" id="PTHR13234">
    <property type="entry name" value="GAMMA-INTERFERON INDUCIBLE LYSOSOMAL THIOL REDUCTASE GILT"/>
    <property type="match status" value="1"/>
</dbReference>
<organism evidence="6 7">
    <name type="scientific">Trichinella spiralis</name>
    <name type="common">Trichina worm</name>
    <dbReference type="NCBI Taxonomy" id="6334"/>
    <lineage>
        <taxon>Eukaryota</taxon>
        <taxon>Metazoa</taxon>
        <taxon>Ecdysozoa</taxon>
        <taxon>Nematoda</taxon>
        <taxon>Enoplea</taxon>
        <taxon>Dorylaimia</taxon>
        <taxon>Trichinellida</taxon>
        <taxon>Trichinellidae</taxon>
        <taxon>Trichinella</taxon>
    </lineage>
</organism>
<dbReference type="AlphaFoldDB" id="A0A0V1B1U0"/>
<comment type="caution">
    <text evidence="6">The sequence shown here is derived from an EMBL/GenBank/DDBJ whole genome shotgun (WGS) entry which is preliminary data.</text>
</comment>
<dbReference type="EMBL" id="JYDH01000130">
    <property type="protein sequence ID" value="KRY30861.1"/>
    <property type="molecule type" value="Genomic_DNA"/>
</dbReference>
<dbReference type="GO" id="GO:0005576">
    <property type="term" value="C:extracellular region"/>
    <property type="evidence" value="ECO:0007669"/>
    <property type="project" value="UniProtKB-SubCell"/>
</dbReference>
<keyword evidence="3" id="KW-0964">Secreted</keyword>
<keyword evidence="5" id="KW-0325">Glycoprotein</keyword>
<evidence type="ECO:0000256" key="2">
    <source>
        <dbReference type="ARBA" id="ARBA00005679"/>
    </source>
</evidence>
<dbReference type="Proteomes" id="UP000054776">
    <property type="component" value="Unassembled WGS sequence"/>
</dbReference>
<name>A0A0V1B1U0_TRISP</name>
<evidence type="ECO:0000256" key="3">
    <source>
        <dbReference type="ARBA" id="ARBA00022525"/>
    </source>
</evidence>
<protein>
    <submittedName>
        <fullName evidence="6">GILT-like protein C02D5.2</fullName>
    </submittedName>
</protein>
<dbReference type="OrthoDB" id="9973021at2759"/>
<reference evidence="6 7" key="1">
    <citation type="submission" date="2015-01" db="EMBL/GenBank/DDBJ databases">
        <title>Evolution of Trichinella species and genotypes.</title>
        <authorList>
            <person name="Korhonen P.K."/>
            <person name="Edoardo P."/>
            <person name="Giuseppe L.R."/>
            <person name="Gasser R.B."/>
        </authorList>
    </citation>
    <scope>NUCLEOTIDE SEQUENCE [LARGE SCALE GENOMIC DNA]</scope>
    <source>
        <strain evidence="6">ISS3</strain>
    </source>
</reference>
<dbReference type="InterPro" id="IPR004911">
    <property type="entry name" value="Interferon-induced_GILT"/>
</dbReference>
<dbReference type="PANTHER" id="PTHR13234:SF8">
    <property type="entry name" value="GAMMA-INTERFERON-INDUCIBLE LYSOSOMAL THIOL REDUCTASE"/>
    <property type="match status" value="1"/>
</dbReference>
<evidence type="ECO:0000313" key="7">
    <source>
        <dbReference type="Proteomes" id="UP000054776"/>
    </source>
</evidence>
<evidence type="ECO:0000256" key="4">
    <source>
        <dbReference type="ARBA" id="ARBA00022729"/>
    </source>
</evidence>
<dbReference type="Pfam" id="PF03227">
    <property type="entry name" value="GILT"/>
    <property type="match status" value="1"/>
</dbReference>
<proteinExistence type="inferred from homology"/>
<sequence>MKDVIFRQHLECILITLQRYVWKYGQDSVDFNLIPYGNARRTQLNNIWTIQCQHGPVECALNKLHGCAISKLMYVGKWFPLIVCLEEAAKLKMDPDAAFLLCSKKKK</sequence>